<dbReference type="InterPro" id="IPR014808">
    <property type="entry name" value="DNA_replication_fac_Dna2_N"/>
</dbReference>
<keyword evidence="2" id="KW-0479">Metal-binding</keyword>
<dbReference type="GO" id="GO:0005524">
    <property type="term" value="F:ATP binding"/>
    <property type="evidence" value="ECO:0007669"/>
    <property type="project" value="UniProtKB-KW"/>
</dbReference>
<dbReference type="PANTHER" id="PTHR43788">
    <property type="entry name" value="DNA2/NAM7 HELICASE FAMILY MEMBER"/>
    <property type="match status" value="1"/>
</dbReference>
<dbReference type="Pfam" id="PF01930">
    <property type="entry name" value="Cas_Cas4"/>
    <property type="match status" value="1"/>
</dbReference>
<dbReference type="Gene3D" id="3.90.320.10">
    <property type="match status" value="1"/>
</dbReference>
<accession>M1KLU9</accession>
<keyword evidence="4" id="KW-0378">Hydrolase</keyword>
<dbReference type="Pfam" id="PF01443">
    <property type="entry name" value="Viral_helicase1"/>
    <property type="match status" value="1"/>
</dbReference>
<dbReference type="InterPro" id="IPR011604">
    <property type="entry name" value="PDDEXK-like_dom_sf"/>
</dbReference>
<dbReference type="GO" id="GO:0016787">
    <property type="term" value="F:hydrolase activity"/>
    <property type="evidence" value="ECO:0007669"/>
    <property type="project" value="UniProtKB-KW"/>
</dbReference>
<protein>
    <submittedName>
        <fullName evidence="11">DNA replication helicase</fullName>
    </submittedName>
</protein>
<dbReference type="SUPFAM" id="SSF52540">
    <property type="entry name" value="P-loop containing nucleoside triphosphate hydrolases"/>
    <property type="match status" value="1"/>
</dbReference>
<feature type="domain" description="DNA replication factor Dna2 N-terminal" evidence="10">
    <location>
        <begin position="95"/>
        <end position="281"/>
    </location>
</feature>
<reference evidence="11" key="1">
    <citation type="journal article" date="2013" name="Eukaryot. Cell">
        <title>Extremely Reduced Levels of Heterozygosity in the Vertebrate Pathogen Encephalitozoon cuniculi.</title>
        <authorList>
            <person name="Selman M."/>
            <person name="Sak B."/>
            <person name="Kvac M."/>
            <person name="Farinelli L."/>
            <person name="Weiss L.M."/>
            <person name="Corradi N."/>
        </authorList>
    </citation>
    <scope>NUCLEOTIDE SEQUENCE</scope>
</reference>
<dbReference type="PANTHER" id="PTHR43788:SF8">
    <property type="entry name" value="DNA-BINDING PROTEIN SMUBP-2"/>
    <property type="match status" value="1"/>
</dbReference>
<name>M1KLU9_ENCCN</name>
<evidence type="ECO:0000259" key="10">
    <source>
        <dbReference type="Pfam" id="PF08696"/>
    </source>
</evidence>
<feature type="domain" description="(+)RNA virus helicase C-terminal" evidence="8">
    <location>
        <begin position="642"/>
        <end position="915"/>
    </location>
</feature>
<evidence type="ECO:0000259" key="9">
    <source>
        <dbReference type="Pfam" id="PF01930"/>
    </source>
</evidence>
<evidence type="ECO:0000256" key="6">
    <source>
        <dbReference type="ARBA" id="ARBA00022840"/>
    </source>
</evidence>
<dbReference type="InterPro" id="IPR027417">
    <property type="entry name" value="P-loop_NTPase"/>
</dbReference>
<evidence type="ECO:0000256" key="7">
    <source>
        <dbReference type="SAM" id="MobiDB-lite"/>
    </source>
</evidence>
<dbReference type="InterPro" id="IPR022765">
    <property type="entry name" value="Dna2/Cas4_DUF83"/>
</dbReference>
<feature type="compositionally biased region" description="Basic and acidic residues" evidence="7">
    <location>
        <begin position="40"/>
        <end position="51"/>
    </location>
</feature>
<dbReference type="InterPro" id="IPR050534">
    <property type="entry name" value="Coronavir_polyprotein_1ab"/>
</dbReference>
<evidence type="ECO:0000256" key="2">
    <source>
        <dbReference type="ARBA" id="ARBA00022723"/>
    </source>
</evidence>
<dbReference type="GO" id="GO:0043139">
    <property type="term" value="F:5'-3' DNA helicase activity"/>
    <property type="evidence" value="ECO:0007669"/>
    <property type="project" value="TreeGrafter"/>
</dbReference>
<dbReference type="VEuPathDB" id="MicrosporidiaDB:AEWQ_091840"/>
<gene>
    <name evidence="11" type="ORF">ECU09_1800</name>
</gene>
<dbReference type="GO" id="GO:0046872">
    <property type="term" value="F:metal ion binding"/>
    <property type="evidence" value="ECO:0007669"/>
    <property type="project" value="UniProtKB-KW"/>
</dbReference>
<dbReference type="EMBL" id="KC513616">
    <property type="protein sequence ID" value="AGE96301.1"/>
    <property type="molecule type" value="Genomic_DNA"/>
</dbReference>
<dbReference type="AlphaFoldDB" id="M1KLU9"/>
<dbReference type="VEuPathDB" id="MicrosporidiaDB:M970_091820"/>
<dbReference type="Gene3D" id="3.40.50.300">
    <property type="entry name" value="P-loop containing nucleotide triphosphate hydrolases"/>
    <property type="match status" value="2"/>
</dbReference>
<evidence type="ECO:0000256" key="5">
    <source>
        <dbReference type="ARBA" id="ARBA00022806"/>
    </source>
</evidence>
<sequence>MERKPSVKWEEPKGKPRTVPRKIERLNVSALDFWSEEPGDPLHSDRDHDESTDMDAFFTSTDHKEDAGERELSVYSKFVVRETRKTENSVVLIGDKIECHLLGEWCDVEYNVNNRITVLRCVCCNERDEEGSDIGCLDEIFESEREEHSMEDEKENLMQSAKRSKIFVTDTENYLLVEDDPIAITTLCESLTCRNRHYVNSRIASIKFSHTDIRILVGVIVHSVMEKALIQKSFALDFLIGQAKREISRNVILMHRCGVDERVALNETLKLIKNIYLFREQRFDVVETEKRLMSLLFNIKGNADAVGTDTVLEIKSTRSRRAEHRAQVMLYALMLKEKTGRDFLPYLYYIPARELVEVKLKHQEIRSLLNLRNRIAVSKGPCECFCEDYSCNALLRIRALGKTHFLRRQLDAIDEEEARAAESFIPATLRYQSSTLIGLTLQGGLPSNNIHLNLLNSDLVRISKGIIEEANGDRVLVRLSEEIPFKNEERLYVSFGASDIFFRFMRFSLIHIAYPRYCASEGVGGFTLPMEKAGLDVRSDLDRQTPGDEDSVLTEELNECLNSDEDILHSAAEKRWKKEDNAGGDIGGTTFSNLEGMTSCSSSVLDEHKVSIPKVYKEEFLRLNDDQRSALFLSLNCRNYRIIHGMPGTGKSTLICLLIKILAYLKKKVLLICYTNLALANITKKLNGIRIYAAGKEEVSFKTVEEAGLFFDRIELVVGTCFSFADPIYVNRQFDFCVIDEGSQMHLLLTLIPVSISKKFVIVGDHLQLKPLSRSSKDLSLSLFEHLLGEDHSKLRTQYRMGSEIMRLSNTLFYGHQLRGEKKPSTVQFIDTEGIDFMSLVSSFEKCTILCYFNAQVGLIREKTSCAVETVDRFQGSEDDKVVVVFDPVSKCEVMESNERLNVALTRARKHLVLVGSRSKMMEIEILKRLMSIL</sequence>
<feature type="region of interest" description="Disordered" evidence="7">
    <location>
        <begin position="32"/>
        <end position="51"/>
    </location>
</feature>
<evidence type="ECO:0000259" key="8">
    <source>
        <dbReference type="Pfam" id="PF01443"/>
    </source>
</evidence>
<dbReference type="Pfam" id="PF08696">
    <property type="entry name" value="Dna2"/>
    <property type="match status" value="1"/>
</dbReference>
<evidence type="ECO:0000313" key="11">
    <source>
        <dbReference type="EMBL" id="AGE96301.1"/>
    </source>
</evidence>
<keyword evidence="5 11" id="KW-0347">Helicase</keyword>
<evidence type="ECO:0000256" key="3">
    <source>
        <dbReference type="ARBA" id="ARBA00022741"/>
    </source>
</evidence>
<feature type="domain" description="DUF83" evidence="9">
    <location>
        <begin position="300"/>
        <end position="375"/>
    </location>
</feature>
<dbReference type="VEuPathDB" id="MicrosporidiaDB:AEWR_091820"/>
<dbReference type="VEuPathDB" id="MicrosporidiaDB:ECU09_1800"/>
<proteinExistence type="inferred from homology"/>
<keyword evidence="6" id="KW-0067">ATP-binding</keyword>
<evidence type="ECO:0000256" key="1">
    <source>
        <dbReference type="ARBA" id="ARBA00007913"/>
    </source>
</evidence>
<dbReference type="VEuPathDB" id="MicrosporidiaDB:AEWD_091860"/>
<organism evidence="11">
    <name type="scientific">Encephalitozoon cuniculi</name>
    <name type="common">Microsporidian parasite</name>
    <dbReference type="NCBI Taxonomy" id="6035"/>
    <lineage>
        <taxon>Eukaryota</taxon>
        <taxon>Fungi</taxon>
        <taxon>Fungi incertae sedis</taxon>
        <taxon>Microsporidia</taxon>
        <taxon>Unikaryonidae</taxon>
        <taxon>Encephalitozoon</taxon>
    </lineage>
</organism>
<dbReference type="InterPro" id="IPR027351">
    <property type="entry name" value="(+)RNA_virus_helicase_core_dom"/>
</dbReference>
<keyword evidence="3" id="KW-0547">Nucleotide-binding</keyword>
<evidence type="ECO:0000256" key="4">
    <source>
        <dbReference type="ARBA" id="ARBA00022801"/>
    </source>
</evidence>
<comment type="similarity">
    <text evidence="1">Belongs to the DNA2/NAM7 helicase family.</text>
</comment>